<reference evidence="1 2" key="1">
    <citation type="journal article" date="2019" name="Sci. Rep.">
        <title>Orb-weaving spider Araneus ventricosus genome elucidates the spidroin gene catalogue.</title>
        <authorList>
            <person name="Kono N."/>
            <person name="Nakamura H."/>
            <person name="Ohtoshi R."/>
            <person name="Moran D.A.P."/>
            <person name="Shinohara A."/>
            <person name="Yoshida Y."/>
            <person name="Fujiwara M."/>
            <person name="Mori M."/>
            <person name="Tomita M."/>
            <person name="Arakawa K."/>
        </authorList>
    </citation>
    <scope>NUCLEOTIDE SEQUENCE [LARGE SCALE GENOMIC DNA]</scope>
</reference>
<evidence type="ECO:0000313" key="2">
    <source>
        <dbReference type="Proteomes" id="UP000499080"/>
    </source>
</evidence>
<keyword evidence="1" id="KW-0378">Hydrolase</keyword>
<proteinExistence type="predicted"/>
<organism evidence="1 2">
    <name type="scientific">Araneus ventricosus</name>
    <name type="common">Orbweaver spider</name>
    <name type="synonym">Epeira ventricosa</name>
    <dbReference type="NCBI Taxonomy" id="182803"/>
    <lineage>
        <taxon>Eukaryota</taxon>
        <taxon>Metazoa</taxon>
        <taxon>Ecdysozoa</taxon>
        <taxon>Arthropoda</taxon>
        <taxon>Chelicerata</taxon>
        <taxon>Arachnida</taxon>
        <taxon>Araneae</taxon>
        <taxon>Araneomorphae</taxon>
        <taxon>Entelegynae</taxon>
        <taxon>Araneoidea</taxon>
        <taxon>Araneidae</taxon>
        <taxon>Araneus</taxon>
    </lineage>
</organism>
<dbReference type="EMBL" id="BGPR01000381">
    <property type="protein sequence ID" value="GBM16948.1"/>
    <property type="molecule type" value="Genomic_DNA"/>
</dbReference>
<dbReference type="GO" id="GO:0016787">
    <property type="term" value="F:hydrolase activity"/>
    <property type="evidence" value="ECO:0007669"/>
    <property type="project" value="UniProtKB-KW"/>
</dbReference>
<accession>A0A4Y2DMB6</accession>
<dbReference type="AlphaFoldDB" id="A0A4Y2DMB6"/>
<evidence type="ECO:0000313" key="1">
    <source>
        <dbReference type="EMBL" id="GBM16948.1"/>
    </source>
</evidence>
<keyword evidence="2" id="KW-1185">Reference proteome</keyword>
<comment type="caution">
    <text evidence="1">The sequence shown here is derived from an EMBL/GenBank/DDBJ whole genome shotgun (WGS) entry which is preliminary data.</text>
</comment>
<sequence>LSEILSCFEILLGTLCM</sequence>
<name>A0A4Y2DMB6_ARAVE</name>
<feature type="non-terminal residue" evidence="1">
    <location>
        <position position="17"/>
    </location>
</feature>
<dbReference type="Proteomes" id="UP000499080">
    <property type="component" value="Unassembled WGS sequence"/>
</dbReference>
<protein>
    <submittedName>
        <fullName evidence="1">GTP cyclohydrolase 1</fullName>
    </submittedName>
</protein>
<gene>
    <name evidence="1" type="primary">GCH1</name>
    <name evidence="1" type="ORF">AVEN_267335_1</name>
</gene>
<feature type="non-terminal residue" evidence="1">
    <location>
        <position position="1"/>
    </location>
</feature>